<feature type="transmembrane region" description="Helical" evidence="1">
    <location>
        <begin position="187"/>
        <end position="210"/>
    </location>
</feature>
<keyword evidence="3" id="KW-1185">Reference proteome</keyword>
<dbReference type="PANTHER" id="PTHR33979:SF2">
    <property type="entry name" value="PEPTIDASE M50B-LIKE-DOMAIN-CONTAINING PROTEIN"/>
    <property type="match status" value="1"/>
</dbReference>
<evidence type="ECO:0000313" key="2">
    <source>
        <dbReference type="EMBL" id="KEJ90262.1"/>
    </source>
</evidence>
<dbReference type="PANTHER" id="PTHR33979">
    <property type="entry name" value="OS02G0221600 PROTEIN"/>
    <property type="match status" value="1"/>
</dbReference>
<sequence>MTYLKSHWQLLALIAAVFALWQTPVVVPLKILVVFFHELSHAMAAWLTGGSVEQISLSPQQGGFAITRGGNRFAILTAGYLGSLLIGAGLLMLALRSALDRGVTALLGAVMLLVTALYIRDLFAALFCIATGLILLGAARFLGHAANDMILRVIGLSSLIYVPYDIFDDTIARSSLPSDAHMLAHEFGGATVMWGGLWLVLSAVVILWSFRKILGQSSNLTFPNRP</sequence>
<feature type="transmembrane region" description="Helical" evidence="1">
    <location>
        <begin position="73"/>
        <end position="95"/>
    </location>
</feature>
<dbReference type="EMBL" id="JAMC01000002">
    <property type="protein sequence ID" value="KEJ90262.1"/>
    <property type="molecule type" value="Genomic_DNA"/>
</dbReference>
<feature type="transmembrane region" description="Helical" evidence="1">
    <location>
        <begin position="149"/>
        <end position="167"/>
    </location>
</feature>
<dbReference type="STRING" id="1300350.Z948_268"/>
<keyword evidence="1" id="KW-0812">Transmembrane</keyword>
<dbReference type="Pfam" id="PF13398">
    <property type="entry name" value="Peptidase_M50B"/>
    <property type="match status" value="1"/>
</dbReference>
<dbReference type="eggNOG" id="COG1994">
    <property type="taxonomic scope" value="Bacteria"/>
</dbReference>
<dbReference type="AlphaFoldDB" id="A0A073IY00"/>
<feature type="transmembrane region" description="Helical" evidence="1">
    <location>
        <begin position="102"/>
        <end position="118"/>
    </location>
</feature>
<reference evidence="2 3" key="1">
    <citation type="submission" date="2014-01" db="EMBL/GenBank/DDBJ databases">
        <title>Sulfitobacter donghicola JCM 14565 Genome Sequencing.</title>
        <authorList>
            <person name="Lai Q."/>
            <person name="Hong Z."/>
        </authorList>
    </citation>
    <scope>NUCLEOTIDE SEQUENCE [LARGE SCALE GENOMIC DNA]</scope>
    <source>
        <strain evidence="2 3">JCM 14565</strain>
    </source>
</reference>
<dbReference type="OrthoDB" id="5381474at2"/>
<keyword evidence="1" id="KW-1133">Transmembrane helix</keyword>
<keyword evidence="1" id="KW-0472">Membrane</keyword>
<comment type="caution">
    <text evidence="2">The sequence shown here is derived from an EMBL/GenBank/DDBJ whole genome shotgun (WGS) entry which is preliminary data.</text>
</comment>
<evidence type="ECO:0008006" key="4">
    <source>
        <dbReference type="Google" id="ProtNLM"/>
    </source>
</evidence>
<dbReference type="InterPro" id="IPR049500">
    <property type="entry name" value="Peptidase_M50B-like"/>
</dbReference>
<organism evidence="2 3">
    <name type="scientific">Sulfitobacter donghicola DSW-25 = KCTC 12864 = JCM 14565</name>
    <dbReference type="NCBI Taxonomy" id="1300350"/>
    <lineage>
        <taxon>Bacteria</taxon>
        <taxon>Pseudomonadati</taxon>
        <taxon>Pseudomonadota</taxon>
        <taxon>Alphaproteobacteria</taxon>
        <taxon>Rhodobacterales</taxon>
        <taxon>Roseobacteraceae</taxon>
        <taxon>Sulfitobacter</taxon>
    </lineage>
</organism>
<name>A0A073IY00_9RHOB</name>
<accession>A0A073IY00</accession>
<proteinExistence type="predicted"/>
<protein>
    <recommendedName>
        <fullName evidence="4">Peptidase M50</fullName>
    </recommendedName>
</protein>
<evidence type="ECO:0000313" key="3">
    <source>
        <dbReference type="Proteomes" id="UP000027734"/>
    </source>
</evidence>
<dbReference type="Proteomes" id="UP000027734">
    <property type="component" value="Unassembled WGS sequence"/>
</dbReference>
<feature type="transmembrane region" description="Helical" evidence="1">
    <location>
        <begin position="124"/>
        <end position="142"/>
    </location>
</feature>
<evidence type="ECO:0000256" key="1">
    <source>
        <dbReference type="SAM" id="Phobius"/>
    </source>
</evidence>
<gene>
    <name evidence="2" type="ORF">DSW25_08695</name>
</gene>
<dbReference type="RefSeq" id="WP_025057776.1">
    <property type="nucleotide sequence ID" value="NZ_JAMC01000002.1"/>
</dbReference>